<evidence type="ECO:0000313" key="1">
    <source>
        <dbReference type="EMBL" id="QNO19539.1"/>
    </source>
</evidence>
<organism evidence="1 2">
    <name type="scientific">Caproicibacterium amylolyticum</name>
    <dbReference type="NCBI Taxonomy" id="2766537"/>
    <lineage>
        <taxon>Bacteria</taxon>
        <taxon>Bacillati</taxon>
        <taxon>Bacillota</taxon>
        <taxon>Clostridia</taxon>
        <taxon>Eubacteriales</taxon>
        <taxon>Oscillospiraceae</taxon>
        <taxon>Caproicibacterium</taxon>
    </lineage>
</organism>
<gene>
    <name evidence="1" type="ORF">H6X83_13200</name>
</gene>
<dbReference type="InterPro" id="IPR038666">
    <property type="entry name" value="SSP1_head-tail_sf"/>
</dbReference>
<dbReference type="Pfam" id="PF05521">
    <property type="entry name" value="Phage_HCP"/>
    <property type="match status" value="1"/>
</dbReference>
<proteinExistence type="predicted"/>
<name>A0A7G9WLH7_9FIRM</name>
<dbReference type="InterPro" id="IPR008767">
    <property type="entry name" value="Phage_SPP1_head-tail_adaptor"/>
</dbReference>
<keyword evidence="2" id="KW-1185">Reference proteome</keyword>
<protein>
    <submittedName>
        <fullName evidence="1">Head-tail adaptor protein</fullName>
    </submittedName>
</protein>
<dbReference type="Proteomes" id="UP000516046">
    <property type="component" value="Chromosome"/>
</dbReference>
<dbReference type="Gene3D" id="2.40.10.270">
    <property type="entry name" value="Bacteriophage SPP1 head-tail adaptor protein"/>
    <property type="match status" value="1"/>
</dbReference>
<dbReference type="KEGG" id="caml:H6X83_13200"/>
<sequence length="111" mass="12556">MSFGKMNAFIDVVKTEQSKDADGFVTSTDTVLASARAYREDRHGNEIWANRAAWSAATSLFRFRRIPGVEIRPSLFIVCSGERFRILSAEDVRGRGMYTEVLAERLEPSKH</sequence>
<dbReference type="EMBL" id="CP060696">
    <property type="protein sequence ID" value="QNO19539.1"/>
    <property type="molecule type" value="Genomic_DNA"/>
</dbReference>
<accession>A0A7G9WLH7</accession>
<dbReference type="AlphaFoldDB" id="A0A7G9WLH7"/>
<reference evidence="1 2" key="1">
    <citation type="submission" date="2020-08" db="EMBL/GenBank/DDBJ databases">
        <authorList>
            <person name="Ren C."/>
            <person name="Gu Y."/>
            <person name="Xu Y."/>
        </authorList>
    </citation>
    <scope>NUCLEOTIDE SEQUENCE [LARGE SCALE GENOMIC DNA]</scope>
    <source>
        <strain evidence="1 2">LBM18003</strain>
    </source>
</reference>
<dbReference type="RefSeq" id="WP_212508597.1">
    <property type="nucleotide sequence ID" value="NZ_CP060696.1"/>
</dbReference>
<evidence type="ECO:0000313" key="2">
    <source>
        <dbReference type="Proteomes" id="UP000516046"/>
    </source>
</evidence>